<dbReference type="Gene3D" id="3.40.190.120">
    <property type="entry name" value="Osmoprotection protein (prox), domain 2"/>
    <property type="match status" value="1"/>
</dbReference>
<dbReference type="Proteomes" id="UP000307000">
    <property type="component" value="Chromosome"/>
</dbReference>
<sequence>MKNKLKLTALGAAALLGLTGCGLSPSTGTVPPSAPGEIQPIPGLSEEKPKVTVTSKSFTEQLIVGKIAVIALQTAGFDVTDLTNVPGSQPARELLVSNAANMVWEYTGTAWLTYLGHEEPVPGAEAQWKAVRDEDAKNGLYWGAPAPLNNTYAMAMNEETAKELGVTKLSQLKDLDKSELTFCVDPEFNSRRDGLTPMLEAIGLKRGSDVPESNVGLYDVGAIYSATADGACNFGEVFTTDGRIKALNLTVLEDDVEYFPSYNMAPVINGEFYEQYPQVADVMAQIAPLLTDEVLMDLNYQVDVEGGEPADVAFAWMVQEGLVTEP</sequence>
<dbReference type="RefSeq" id="WP_138926795.1">
    <property type="nucleotide sequence ID" value="NZ_CP034412.1"/>
</dbReference>
<reference evidence="3 4" key="1">
    <citation type="submission" date="2018-12" db="EMBL/GenBank/DDBJ databases">
        <title>Complete Genome Sequence of Glutamicibacter creatinolyticus strain LGCM259,isolated from an abscess of a 12-year-old mare in Italy.</title>
        <authorList>
            <person name="Santos R.G."/>
            <person name="Silva A.L."/>
            <person name="Seyffert N."/>
            <person name="Castro T.L.P."/>
            <person name="Attili A.R."/>
            <person name="Rifici C."/>
            <person name="Mazzullo G."/>
            <person name="Brenig B."/>
            <person name="Venanzi F."/>
            <person name="Azevedo V."/>
        </authorList>
    </citation>
    <scope>NUCLEOTIDE SEQUENCE [LARGE SCALE GENOMIC DNA]</scope>
    <source>
        <strain evidence="3 4">LGCM 259</strain>
    </source>
</reference>
<protein>
    <submittedName>
        <fullName evidence="3">Glycine betaine ABC transporter substrate-binding protein</fullName>
    </submittedName>
</protein>
<dbReference type="GO" id="GO:0022857">
    <property type="term" value="F:transmembrane transporter activity"/>
    <property type="evidence" value="ECO:0007669"/>
    <property type="project" value="InterPro"/>
</dbReference>
<dbReference type="CDD" id="cd13611">
    <property type="entry name" value="PBP2_YehZ"/>
    <property type="match status" value="1"/>
</dbReference>
<dbReference type="InterPro" id="IPR007210">
    <property type="entry name" value="ABC_Gly_betaine_transp_sub-bd"/>
</dbReference>
<dbReference type="PROSITE" id="PS51257">
    <property type="entry name" value="PROKAR_LIPOPROTEIN"/>
    <property type="match status" value="1"/>
</dbReference>
<dbReference type="AlphaFoldDB" id="A0A5B7WXR2"/>
<name>A0A5B7WXR2_9MICC</name>
<dbReference type="GO" id="GO:0043190">
    <property type="term" value="C:ATP-binding cassette (ABC) transporter complex"/>
    <property type="evidence" value="ECO:0007669"/>
    <property type="project" value="InterPro"/>
</dbReference>
<dbReference type="SUPFAM" id="SSF53850">
    <property type="entry name" value="Periplasmic binding protein-like II"/>
    <property type="match status" value="1"/>
</dbReference>
<keyword evidence="4" id="KW-1185">Reference proteome</keyword>
<feature type="chain" id="PRO_5039123560" evidence="1">
    <location>
        <begin position="25"/>
        <end position="326"/>
    </location>
</feature>
<evidence type="ECO:0000256" key="1">
    <source>
        <dbReference type="SAM" id="SignalP"/>
    </source>
</evidence>
<proteinExistence type="predicted"/>
<evidence type="ECO:0000313" key="4">
    <source>
        <dbReference type="Proteomes" id="UP000307000"/>
    </source>
</evidence>
<feature type="domain" description="ABC-type glycine betaine transport system substrate-binding" evidence="2">
    <location>
        <begin position="50"/>
        <end position="317"/>
    </location>
</feature>
<keyword evidence="1" id="KW-0732">Signal</keyword>
<gene>
    <name evidence="3" type="ORF">GcLGCM259_2438</name>
</gene>
<organism evidence="3 4">
    <name type="scientific">Glutamicibacter creatinolyticus</name>
    <dbReference type="NCBI Taxonomy" id="162496"/>
    <lineage>
        <taxon>Bacteria</taxon>
        <taxon>Bacillati</taxon>
        <taxon>Actinomycetota</taxon>
        <taxon>Actinomycetes</taxon>
        <taxon>Micrococcales</taxon>
        <taxon>Micrococcaceae</taxon>
        <taxon>Glutamicibacter</taxon>
    </lineage>
</organism>
<dbReference type="EMBL" id="CP034412">
    <property type="protein sequence ID" value="QCY48145.1"/>
    <property type="molecule type" value="Genomic_DNA"/>
</dbReference>
<dbReference type="Gene3D" id="3.40.190.10">
    <property type="entry name" value="Periplasmic binding protein-like II"/>
    <property type="match status" value="1"/>
</dbReference>
<dbReference type="Pfam" id="PF04069">
    <property type="entry name" value="OpuAC"/>
    <property type="match status" value="1"/>
</dbReference>
<dbReference type="KEGG" id="gcr:GcLGCM259_2438"/>
<accession>A0A5B7WXR2</accession>
<feature type="signal peptide" evidence="1">
    <location>
        <begin position="1"/>
        <end position="24"/>
    </location>
</feature>
<evidence type="ECO:0000313" key="3">
    <source>
        <dbReference type="EMBL" id="QCY48145.1"/>
    </source>
</evidence>
<evidence type="ECO:0000259" key="2">
    <source>
        <dbReference type="Pfam" id="PF04069"/>
    </source>
</evidence>